<dbReference type="Proteomes" id="UP000187412">
    <property type="component" value="Unassembled WGS sequence"/>
</dbReference>
<evidence type="ECO:0000256" key="1">
    <source>
        <dbReference type="SAM" id="MobiDB-lite"/>
    </source>
</evidence>
<proteinExistence type="predicted"/>
<dbReference type="CDD" id="cd07341">
    <property type="entry name" value="M56_BlaR1_MecR1_like"/>
    <property type="match status" value="1"/>
</dbReference>
<evidence type="ECO:0000313" key="5">
    <source>
        <dbReference type="Proteomes" id="UP000187412"/>
    </source>
</evidence>
<dbReference type="InterPro" id="IPR008756">
    <property type="entry name" value="Peptidase_M56"/>
</dbReference>
<comment type="caution">
    <text evidence="4">The sequence shown here is derived from an EMBL/GenBank/DDBJ whole genome shotgun (WGS) entry which is preliminary data.</text>
</comment>
<gene>
    <name evidence="4" type="ORF">BSK56_07300</name>
</gene>
<evidence type="ECO:0000259" key="3">
    <source>
        <dbReference type="Pfam" id="PF05569"/>
    </source>
</evidence>
<feature type="compositionally biased region" description="Basic and acidic residues" evidence="1">
    <location>
        <begin position="369"/>
        <end position="383"/>
    </location>
</feature>
<keyword evidence="2" id="KW-1133">Transmembrane helix</keyword>
<feature type="compositionally biased region" description="Low complexity" evidence="1">
    <location>
        <begin position="353"/>
        <end position="368"/>
    </location>
</feature>
<feature type="domain" description="Peptidase M56" evidence="3">
    <location>
        <begin position="7"/>
        <end position="290"/>
    </location>
</feature>
<dbReference type="InterPro" id="IPR052173">
    <property type="entry name" value="Beta-lactam_resp_regulator"/>
</dbReference>
<feature type="region of interest" description="Disordered" evidence="1">
    <location>
        <begin position="343"/>
        <end position="413"/>
    </location>
</feature>
<feature type="transmembrane region" description="Helical" evidence="2">
    <location>
        <begin position="299"/>
        <end position="320"/>
    </location>
</feature>
<dbReference type="PANTHER" id="PTHR34978">
    <property type="entry name" value="POSSIBLE SENSOR-TRANSDUCER PROTEIN BLAR"/>
    <property type="match status" value="1"/>
</dbReference>
<dbReference type="Pfam" id="PF05569">
    <property type="entry name" value="Peptidase_M56"/>
    <property type="match status" value="1"/>
</dbReference>
<keyword evidence="2" id="KW-0812">Transmembrane</keyword>
<dbReference type="EMBL" id="MPTB01000007">
    <property type="protein sequence ID" value="OMD50332.1"/>
    <property type="molecule type" value="Genomic_DNA"/>
</dbReference>
<feature type="transmembrane region" description="Helical" evidence="2">
    <location>
        <begin position="37"/>
        <end position="57"/>
    </location>
</feature>
<dbReference type="RefSeq" id="WP_076109962.1">
    <property type="nucleotide sequence ID" value="NZ_MPTB01000007.1"/>
</dbReference>
<keyword evidence="5" id="KW-1185">Reference proteome</keyword>
<feature type="transmembrane region" description="Helical" evidence="2">
    <location>
        <begin position="6"/>
        <end position="25"/>
    </location>
</feature>
<feature type="transmembrane region" description="Helical" evidence="2">
    <location>
        <begin position="97"/>
        <end position="118"/>
    </location>
</feature>
<reference evidence="4 5" key="1">
    <citation type="submission" date="2016-10" db="EMBL/GenBank/DDBJ databases">
        <title>Paenibacillus species isolates.</title>
        <authorList>
            <person name="Beno S.M."/>
        </authorList>
    </citation>
    <scope>NUCLEOTIDE SEQUENCE [LARGE SCALE GENOMIC DNA]</scope>
    <source>
        <strain evidence="4 5">FSL H7-0744</strain>
    </source>
</reference>
<organism evidence="4 5">
    <name type="scientific">Paenibacillus borealis</name>
    <dbReference type="NCBI Taxonomy" id="160799"/>
    <lineage>
        <taxon>Bacteria</taxon>
        <taxon>Bacillati</taxon>
        <taxon>Bacillota</taxon>
        <taxon>Bacilli</taxon>
        <taxon>Bacillales</taxon>
        <taxon>Paenibacillaceae</taxon>
        <taxon>Paenibacillus</taxon>
    </lineage>
</organism>
<name>A0ABX3HIB1_PAEBO</name>
<protein>
    <recommendedName>
        <fullName evidence="3">Peptidase M56 domain-containing protein</fullName>
    </recommendedName>
</protein>
<keyword evidence="2" id="KW-0472">Membrane</keyword>
<sequence>MHSFLITLLECSVSMTVIGTIYMAVTPLLQNRFTAKGRYYAWLVIVIGFIVPFRFHLPVSIISVDTLFPTLGSTGPSSINPLTAAAFPGITATAFPWLSVAVGVWMTGVVVFVAWHMVRHRRLLRLIKRWNENSNDRQALRLLQQIKVELNVTRHVDLQICPAISGPMLVGLAHPVILLPSNRLSIQALRFILKHELIHLKRKDLGYKLLIFTAAALHWFNPFVYRMAREIAIQCELSCDEAVVMHSDMNNRQQYVETIINVVRNQSIGRSAFSTSFSDNKLSLKKRVYSIMDTRGKKWGFSLLIVISLAAVGTGVVLQLNSAQPETALPASSIQAAANEIVSNQEGSDPEGSALPSPVASPVPSSSPIKEDHPVNELKKEETGAVLREGVGDGVKSKSDSASMLPELRESKK</sequence>
<evidence type="ECO:0000256" key="2">
    <source>
        <dbReference type="SAM" id="Phobius"/>
    </source>
</evidence>
<evidence type="ECO:0000313" key="4">
    <source>
        <dbReference type="EMBL" id="OMD50332.1"/>
    </source>
</evidence>
<dbReference type="PANTHER" id="PTHR34978:SF3">
    <property type="entry name" value="SLR0241 PROTEIN"/>
    <property type="match status" value="1"/>
</dbReference>
<accession>A0ABX3HIB1</accession>